<dbReference type="InterPro" id="IPR029154">
    <property type="entry name" value="HIBADH-like_NADP-bd"/>
</dbReference>
<keyword evidence="2" id="KW-0520">NAD</keyword>
<accession>A0A059FS04</accession>
<dbReference type="Gene3D" id="1.10.1040.10">
    <property type="entry name" value="N-(1-d-carboxylethyl)-l-norvaline Dehydrogenase, domain 2"/>
    <property type="match status" value="1"/>
</dbReference>
<dbReference type="PIRSF" id="PIRSF000103">
    <property type="entry name" value="HIBADH"/>
    <property type="match status" value="1"/>
</dbReference>
<dbReference type="SUPFAM" id="SSF51735">
    <property type="entry name" value="NAD(P)-binding Rossmann-fold domains"/>
    <property type="match status" value="1"/>
</dbReference>
<feature type="active site" evidence="3">
    <location>
        <position position="174"/>
    </location>
</feature>
<reference evidence="6 7" key="1">
    <citation type="journal article" date="2014" name="Antonie Van Leeuwenhoek">
        <title>Hyphomonas beringensis sp. nov. and Hyphomonas chukchiensis sp. nov., isolated from surface seawater of the Bering Sea and Chukchi Sea.</title>
        <authorList>
            <person name="Li C."/>
            <person name="Lai Q."/>
            <person name="Li G."/>
            <person name="Dong C."/>
            <person name="Wang J."/>
            <person name="Liao Y."/>
            <person name="Shao Z."/>
        </authorList>
    </citation>
    <scope>NUCLEOTIDE SEQUENCE [LARGE SCALE GENOMIC DNA]</scope>
    <source>
        <strain evidence="6 7">MHS-2</strain>
    </source>
</reference>
<evidence type="ECO:0000256" key="3">
    <source>
        <dbReference type="PIRSR" id="PIRSR000103-1"/>
    </source>
</evidence>
<evidence type="ECO:0000256" key="1">
    <source>
        <dbReference type="ARBA" id="ARBA00023002"/>
    </source>
</evidence>
<dbReference type="eggNOG" id="COG2084">
    <property type="taxonomic scope" value="Bacteria"/>
</dbReference>
<dbReference type="Gene3D" id="3.40.50.720">
    <property type="entry name" value="NAD(P)-binding Rossmann-like Domain"/>
    <property type="match status" value="1"/>
</dbReference>
<sequence>MTGNSGRVGFIGLGNQGAPIAWRIARIRPLSVWARREASTVVYRDGGCAVASSPADLASQCAIIGICVVNDDDVRDVLMRSDGVFAGAAPGTIICIHSTVLPGTMVELDKEAKARKLKLLDAPVSGGPDGAESGTMSILVGGDIETLEAAREVLASFGSNIFHMGATGTGQAAKLLNNNLCFANTATAVHALLLAREFGIDQQVAARVFAASSGASTGLRLIMNNQQFRKVTGASSNLRKDIHHLAEFADQQQVSEKALLDIAAATPDLLNEYAKFRKDF</sequence>
<organism evidence="6 7">
    <name type="scientific">Hyphomonas johnsonii MHS-2</name>
    <dbReference type="NCBI Taxonomy" id="1280950"/>
    <lineage>
        <taxon>Bacteria</taxon>
        <taxon>Pseudomonadati</taxon>
        <taxon>Pseudomonadota</taxon>
        <taxon>Alphaproteobacteria</taxon>
        <taxon>Hyphomonadales</taxon>
        <taxon>Hyphomonadaceae</taxon>
        <taxon>Hyphomonas</taxon>
    </lineage>
</organism>
<evidence type="ECO:0000256" key="2">
    <source>
        <dbReference type="ARBA" id="ARBA00023027"/>
    </source>
</evidence>
<dbReference type="Pfam" id="PF03446">
    <property type="entry name" value="NAD_binding_2"/>
    <property type="match status" value="1"/>
</dbReference>
<dbReference type="PATRIC" id="fig|1280950.3.peg.1061"/>
<comment type="caution">
    <text evidence="6">The sequence shown here is derived from an EMBL/GenBank/DDBJ whole genome shotgun (WGS) entry which is preliminary data.</text>
</comment>
<feature type="domain" description="3-hydroxyisobutyrate dehydrogenase-like NAD-binding" evidence="5">
    <location>
        <begin position="168"/>
        <end position="255"/>
    </location>
</feature>
<dbReference type="InterPro" id="IPR008927">
    <property type="entry name" value="6-PGluconate_DH-like_C_sf"/>
</dbReference>
<evidence type="ECO:0000313" key="7">
    <source>
        <dbReference type="Proteomes" id="UP000025171"/>
    </source>
</evidence>
<gene>
    <name evidence="6" type="ORF">HJO_05265</name>
</gene>
<dbReference type="EMBL" id="ARYK01000002">
    <property type="protein sequence ID" value="KCZ93238.1"/>
    <property type="molecule type" value="Genomic_DNA"/>
</dbReference>
<evidence type="ECO:0000259" key="5">
    <source>
        <dbReference type="Pfam" id="PF14833"/>
    </source>
</evidence>
<proteinExistence type="predicted"/>
<dbReference type="GO" id="GO:0051287">
    <property type="term" value="F:NAD binding"/>
    <property type="evidence" value="ECO:0007669"/>
    <property type="project" value="InterPro"/>
</dbReference>
<dbReference type="GO" id="GO:0050661">
    <property type="term" value="F:NADP binding"/>
    <property type="evidence" value="ECO:0007669"/>
    <property type="project" value="InterPro"/>
</dbReference>
<dbReference type="InterPro" id="IPR036291">
    <property type="entry name" value="NAD(P)-bd_dom_sf"/>
</dbReference>
<dbReference type="STRING" id="1280950.HJO_05265"/>
<feature type="domain" description="6-phosphogluconate dehydrogenase NADP-binding" evidence="4">
    <location>
        <begin position="7"/>
        <end position="165"/>
    </location>
</feature>
<dbReference type="RefSeq" id="WP_035614717.1">
    <property type="nucleotide sequence ID" value="NZ_ARYK01000002.1"/>
</dbReference>
<name>A0A059FS04_9PROT</name>
<keyword evidence="1" id="KW-0560">Oxidoreductase</keyword>
<dbReference type="PANTHER" id="PTHR43060">
    <property type="entry name" value="3-HYDROXYISOBUTYRATE DEHYDROGENASE-LIKE 1, MITOCHONDRIAL-RELATED"/>
    <property type="match status" value="1"/>
</dbReference>
<dbReference type="Proteomes" id="UP000025171">
    <property type="component" value="Unassembled WGS sequence"/>
</dbReference>
<keyword evidence="7" id="KW-1185">Reference proteome</keyword>
<dbReference type="Pfam" id="PF14833">
    <property type="entry name" value="NAD_binding_11"/>
    <property type="match status" value="1"/>
</dbReference>
<dbReference type="SUPFAM" id="SSF48179">
    <property type="entry name" value="6-phosphogluconate dehydrogenase C-terminal domain-like"/>
    <property type="match status" value="1"/>
</dbReference>
<protein>
    <submittedName>
        <fullName evidence="6">NAD-binding 6-phosphogluconate dehydrogenase</fullName>
    </submittedName>
</protein>
<dbReference type="InterPro" id="IPR015815">
    <property type="entry name" value="HIBADH-related"/>
</dbReference>
<dbReference type="AlphaFoldDB" id="A0A059FS04"/>
<dbReference type="InterPro" id="IPR013328">
    <property type="entry name" value="6PGD_dom2"/>
</dbReference>
<dbReference type="OrthoDB" id="9812907at2"/>
<evidence type="ECO:0000313" key="6">
    <source>
        <dbReference type="EMBL" id="KCZ93238.1"/>
    </source>
</evidence>
<dbReference type="GO" id="GO:0016491">
    <property type="term" value="F:oxidoreductase activity"/>
    <property type="evidence" value="ECO:0007669"/>
    <property type="project" value="UniProtKB-KW"/>
</dbReference>
<dbReference type="PANTHER" id="PTHR43060:SF15">
    <property type="entry name" value="3-HYDROXYISOBUTYRATE DEHYDROGENASE-LIKE 1, MITOCHONDRIAL-RELATED"/>
    <property type="match status" value="1"/>
</dbReference>
<evidence type="ECO:0000259" key="4">
    <source>
        <dbReference type="Pfam" id="PF03446"/>
    </source>
</evidence>
<dbReference type="InterPro" id="IPR006115">
    <property type="entry name" value="6PGDH_NADP-bd"/>
</dbReference>